<dbReference type="Gene3D" id="2.60.120.260">
    <property type="entry name" value="Galactose-binding domain-like"/>
    <property type="match status" value="2"/>
</dbReference>
<organism evidence="8 9">
    <name type="scientific">Brassica napus</name>
    <name type="common">Rape</name>
    <dbReference type="NCBI Taxonomy" id="3708"/>
    <lineage>
        <taxon>Eukaryota</taxon>
        <taxon>Viridiplantae</taxon>
        <taxon>Streptophyta</taxon>
        <taxon>Embryophyta</taxon>
        <taxon>Tracheophyta</taxon>
        <taxon>Spermatophyta</taxon>
        <taxon>Magnoliopsida</taxon>
        <taxon>eudicotyledons</taxon>
        <taxon>Gunneridae</taxon>
        <taxon>Pentapetalae</taxon>
        <taxon>rosids</taxon>
        <taxon>malvids</taxon>
        <taxon>Brassicales</taxon>
        <taxon>Brassicaceae</taxon>
        <taxon>Brassiceae</taxon>
        <taxon>Brassica</taxon>
    </lineage>
</organism>
<dbReference type="SMART" id="SM00633">
    <property type="entry name" value="Glyco_10"/>
    <property type="match status" value="1"/>
</dbReference>
<dbReference type="InterPro" id="IPR008979">
    <property type="entry name" value="Galactose-bd-like_sf"/>
</dbReference>
<evidence type="ECO:0000313" key="9">
    <source>
        <dbReference type="Proteomes" id="UP000824890"/>
    </source>
</evidence>
<evidence type="ECO:0000256" key="1">
    <source>
        <dbReference type="ARBA" id="ARBA00007495"/>
    </source>
</evidence>
<dbReference type="PROSITE" id="PS51760">
    <property type="entry name" value="GH10_2"/>
    <property type="match status" value="1"/>
</dbReference>
<evidence type="ECO:0000256" key="6">
    <source>
        <dbReference type="SAM" id="MobiDB-lite"/>
    </source>
</evidence>
<feature type="region of interest" description="Disordered" evidence="6">
    <location>
        <begin position="66"/>
        <end position="102"/>
    </location>
</feature>
<dbReference type="InterPro" id="IPR017853">
    <property type="entry name" value="GH"/>
</dbReference>
<evidence type="ECO:0000313" key="8">
    <source>
        <dbReference type="EMBL" id="KAH0910785.1"/>
    </source>
</evidence>
<dbReference type="Pfam" id="PF02018">
    <property type="entry name" value="CBM_4_9"/>
    <property type="match status" value="2"/>
</dbReference>
<keyword evidence="4" id="KW-0119">Carbohydrate metabolism</keyword>
<keyword evidence="3" id="KW-0378">Hydrolase</keyword>
<dbReference type="InterPro" id="IPR044846">
    <property type="entry name" value="GH10"/>
</dbReference>
<evidence type="ECO:0000256" key="2">
    <source>
        <dbReference type="ARBA" id="ARBA00022737"/>
    </source>
</evidence>
<dbReference type="SUPFAM" id="SSF51445">
    <property type="entry name" value="(Trans)glycosidases"/>
    <property type="match status" value="1"/>
</dbReference>
<evidence type="ECO:0000259" key="7">
    <source>
        <dbReference type="PROSITE" id="PS51760"/>
    </source>
</evidence>
<dbReference type="Gene3D" id="3.20.20.80">
    <property type="entry name" value="Glycosidases"/>
    <property type="match status" value="1"/>
</dbReference>
<feature type="domain" description="GH10" evidence="7">
    <location>
        <begin position="692"/>
        <end position="987"/>
    </location>
</feature>
<feature type="compositionally biased region" description="Polar residues" evidence="6">
    <location>
        <begin position="93"/>
        <end position="102"/>
    </location>
</feature>
<dbReference type="PANTHER" id="PTHR31490">
    <property type="entry name" value="GLYCOSYL HYDROLASE"/>
    <property type="match status" value="1"/>
</dbReference>
<accession>A0ABQ8C146</accession>
<dbReference type="SUPFAM" id="SSF49785">
    <property type="entry name" value="Galactose-binding domain-like"/>
    <property type="match status" value="2"/>
</dbReference>
<dbReference type="PANTHER" id="PTHR31490:SF60">
    <property type="entry name" value="ENDO-1,4-BETA-XYLANASE 3"/>
    <property type="match status" value="1"/>
</dbReference>
<evidence type="ECO:0000256" key="4">
    <source>
        <dbReference type="ARBA" id="ARBA00023277"/>
    </source>
</evidence>
<comment type="caution">
    <text evidence="8">The sequence shown here is derived from an EMBL/GenBank/DDBJ whole genome shotgun (WGS) entry which is preliminary data.</text>
</comment>
<dbReference type="EMBL" id="JAGKQM010000009">
    <property type="protein sequence ID" value="KAH0910785.1"/>
    <property type="molecule type" value="Genomic_DNA"/>
</dbReference>
<reference evidence="8 9" key="1">
    <citation type="submission" date="2021-05" db="EMBL/GenBank/DDBJ databases">
        <title>Genome Assembly of Synthetic Allotetraploid Brassica napus Reveals Homoeologous Exchanges between Subgenomes.</title>
        <authorList>
            <person name="Davis J.T."/>
        </authorList>
    </citation>
    <scope>NUCLEOTIDE SEQUENCE [LARGE SCALE GENOMIC DNA]</scope>
    <source>
        <strain evidence="9">cv. Da-Ae</strain>
        <tissue evidence="8">Seedling</tissue>
    </source>
</reference>
<keyword evidence="2" id="KW-0677">Repeat</keyword>
<dbReference type="InterPro" id="IPR003305">
    <property type="entry name" value="CenC_carb-bd"/>
</dbReference>
<dbReference type="InterPro" id="IPR001000">
    <property type="entry name" value="GH10_dom"/>
</dbReference>
<dbReference type="Pfam" id="PF00331">
    <property type="entry name" value="Glyco_hydro_10"/>
    <property type="match status" value="1"/>
</dbReference>
<keyword evidence="9" id="KW-1185">Reference proteome</keyword>
<evidence type="ECO:0000256" key="5">
    <source>
        <dbReference type="ARBA" id="ARBA00023326"/>
    </source>
</evidence>
<dbReference type="Proteomes" id="UP000824890">
    <property type="component" value="Unassembled WGS sequence"/>
</dbReference>
<name>A0ABQ8C146_BRANA</name>
<dbReference type="PRINTS" id="PR00134">
    <property type="entry name" value="GLHYDRLASE10"/>
</dbReference>
<sequence>MSNASSLHVTEEREEVMFSEKGHTFSKAHLLKPIATSCEAVAELPRQLLMCNTCDFILAVQSTNNRMKDDSGIHSHGQPSRKKKRKQYEDENNPSLTISQKPNRNLGVVFQDVTNIPQIQVDEIGQEISPSKKNRLNSDVAIGLRRLKNRLRQAGINRTSSSIEGVIDTQNNITSQPTTVNFEEHAPVRRTFGKPICWTQFWSRSKWAPIKDMGQDTPRPTTRIKLEEEVAEVAMIAQQEAEIAELARRSRSRLAIKEGEETRKRTPYIAEQVPGLNQNTKVTLANDAEDDKVHHHTNKEQDSIILNPNFEDGLNNWNGRGCKAVLHESMDGGKIVPLSGHVFAAATERKAAWNGIQQEISGRCQRKRVYEVTSVVRIFGNNATSATVQATLWVLNANQREQYIAIANVQASNKDWVELKGKFLIHGSPSRIILYLEGPPPGTDILVNTLDVKHARRNRPSPPPFYEVCALTINSALKLAIARFVVWINPGFGINIVENSEVRDGETQPWFTLGNCKLGVGQGAPRTLPPMARETLGSHKPLGGSYILVTNRSQTWMGPAQMITDKIKLFLTYQISAWVKLSVGASSGINPQNVNIALSVDNQWVNGGQVEVSVGETWHELGGSFRLEKQPQNVMVYVQGPAAGIDLMIAGLQIFPVDRRERIRCLKKQVDEVRKRDIILKFSGLDESCDLFPYIVKVKQTHNSFPVGTCINRTDIDNEDFVDFFIKNFNWAVFGNELKWYWTEAERGKLNYQDADDMLDLCIGNNINVRGHCIFWEVESTVQPWVRQLNKTELMNAVQKRLTDILTRYKGKFKHYDVNNEMLHGSFYQDRLGKGVRALMFNIAHKLDPSALLFVNDYHVEDGDDTRSSPEKYSRLVLELEAQGAPIGGIGIQGHIDSPVGAIVSSALDNLSVLGHPIWFTELDVSSRNEFVRGEDLEVMLWEAFAHPAVEGIMLWGFWELSMSRENSNLVEGEGEVNEAGKRFLDVKQEWLSHAYGIISDESEFIFRGYHGTYAVEVCTPAGIVLKTFVVEKGESPLVLSIDLSYLLILCLGCFWIQFQKINPVPTKSFSDLESDCFLPMVLVQVPMCNEKELNDDGFDFDLSFFFVLIADTRGVEGFNHPQITIDVDDFDLSFFLRSRRRGFQHLSFFLRSR</sequence>
<evidence type="ECO:0000256" key="3">
    <source>
        <dbReference type="ARBA" id="ARBA00022801"/>
    </source>
</evidence>
<comment type="similarity">
    <text evidence="1">Belongs to the glycosyl hydrolase 10 (cellulase F) family.</text>
</comment>
<gene>
    <name evidence="8" type="ORF">HID58_034106</name>
</gene>
<proteinExistence type="inferred from homology"/>
<keyword evidence="5" id="KW-0624">Polysaccharide degradation</keyword>
<protein>
    <recommendedName>
        <fullName evidence="7">GH10 domain-containing protein</fullName>
    </recommendedName>
</protein>